<sequence>MFLENDIQDLQEMLCVSDNSKAAALFVERVWQALGVLAQAFSLESPCYQDDETPASAKTFPEETASAGIDEWTTPSPLRKIERKGKPSLVDCSKNTTPMDPPTAPNGVTKSVPALTPAATGGALLPSSEEFPDTTCYPGLPTPMAAGKSGPASARSGSGPGYVDGVEAAVRRLGESVSYQAAPADGEKSPSPGVPTSGGIAPVAPKPLSAVAGAGQAEAEAAKEREHWEGRLKKAKAALDLIAEQREKWADLQSRRSGKCRRKAMRCRNNPKFGKAKGRRKSGKAKGRGRRPNWRREPQTTSGKAPFAAGTCGAGAGTCGAGAGTCGAVAGTCGAGGRAALKAAANCVQGGYTKAEGAFRWLLLVCMPAFGHCASAVPSPTAVASAFSSAVASAASSAFSSGVASAASSAFSSGVASAASSAFSSGVASAASSAFSSGVASAASSAFSSGVASAASSAFSSGVASAASSAFSPAVAASSLVSCSPLLMPTLVLILLAIACGASWPTAASGKGARGAAHSCLVLLCAFDMLSPCEAQFSPRAFQRGFPGTDGRHYASRYAFAAVKADGAVTAWACSS</sequence>
<name>R1F0L3_EMIHU</name>
<gene>
    <name evidence="2" type="ORF">EMIHUDRAFT_254048</name>
</gene>
<feature type="region of interest" description="Disordered" evidence="1">
    <location>
        <begin position="250"/>
        <end position="307"/>
    </location>
</feature>
<protein>
    <submittedName>
        <fullName evidence="2">Uncharacterized protein</fullName>
    </submittedName>
</protein>
<reference evidence="2" key="1">
    <citation type="submission" date="2012-07" db="EMBL/GenBank/DDBJ databases">
        <title>Genome variability drives Emilianias global distribution.</title>
        <authorList>
            <consortium name="DOE Joint Genome Institute"/>
            <person name="Read B."/>
            <person name="Kegel J."/>
            <person name="Klute M."/>
            <person name="Kuo A."/>
            <person name="Lefebvre S.C."/>
            <person name="Maumus F."/>
            <person name="Mayer C."/>
            <person name="Miller J."/>
            <person name="Allen A."/>
            <person name="Bidle K."/>
            <person name="Borodovsky M."/>
            <person name="Bowler C."/>
            <person name="Brownlee C."/>
            <person name="Claverie J.-M."/>
            <person name="Cock M."/>
            <person name="De Vargas C."/>
            <person name="Elias M."/>
            <person name="Frickenhaus S."/>
            <person name="Gladyshev V.N."/>
            <person name="Gonzalez K."/>
            <person name="Guda C."/>
            <person name="Hadaegh A."/>
            <person name="Herman E."/>
            <person name="Iglesias-Rodriguez D."/>
            <person name="Jones B."/>
            <person name="Lawson T."/>
            <person name="Leese F."/>
            <person name="Lin Y.-C."/>
            <person name="Lindquist E."/>
            <person name="Lobanov A."/>
            <person name="Lucas S."/>
            <person name="Malik S.-H.B."/>
            <person name="Marsh M.E."/>
            <person name="Mock T."/>
            <person name="Monier A."/>
            <person name="Moreau H."/>
            <person name="Mueller-Roeber B."/>
            <person name="Napier J."/>
            <person name="Ogata H."/>
            <person name="Parker M."/>
            <person name="Probert I."/>
            <person name="Quesneville H."/>
            <person name="Raines C."/>
            <person name="Rensing S."/>
            <person name="Riano-Pachon D.M."/>
            <person name="Richier S."/>
            <person name="Rokitta S."/>
            <person name="Salamov A."/>
            <person name="Sarno A.F."/>
            <person name="Schmutz J."/>
            <person name="Schroeder D."/>
            <person name="Shiraiwa Y."/>
            <person name="Soanes D.M."/>
            <person name="Valentin K."/>
            <person name="Van Der Giezen M."/>
            <person name="Van Der Peer Y."/>
            <person name="Vardi A."/>
            <person name="Verret F."/>
            <person name="Von Dassow P."/>
            <person name="Wheeler G."/>
            <person name="Williams B."/>
            <person name="Wilson W."/>
            <person name="Wolfe G."/>
            <person name="Wurch L.L."/>
            <person name="Young J."/>
            <person name="Dacks J.B."/>
            <person name="Delwiche C.F."/>
            <person name="Dyhrman S."/>
            <person name="Glockner G."/>
            <person name="John U."/>
            <person name="Richards T."/>
            <person name="Worden A.Z."/>
            <person name="Zhang X."/>
            <person name="Grigoriev I.V."/>
        </authorList>
    </citation>
    <scope>NUCLEOTIDE SEQUENCE</scope>
    <source>
        <strain evidence="2">CCMP1516</strain>
    </source>
</reference>
<dbReference type="EMBL" id="KB864896">
    <property type="protein sequence ID" value="EOD28746.1"/>
    <property type="molecule type" value="Genomic_DNA"/>
</dbReference>
<feature type="compositionally biased region" description="Basic residues" evidence="1">
    <location>
        <begin position="256"/>
        <end position="266"/>
    </location>
</feature>
<feature type="compositionally biased region" description="Basic residues" evidence="1">
    <location>
        <begin position="274"/>
        <end position="293"/>
    </location>
</feature>
<dbReference type="KEGG" id="ehx:EMIHUDRAFT_254048"/>
<dbReference type="HOGENOM" id="CLU_474596_0_0_1"/>
<feature type="region of interest" description="Disordered" evidence="1">
    <location>
        <begin position="52"/>
        <end position="72"/>
    </location>
</feature>
<evidence type="ECO:0000313" key="2">
    <source>
        <dbReference type="EMBL" id="EOD28746.1"/>
    </source>
</evidence>
<dbReference type="RefSeq" id="XP_005781175.1">
    <property type="nucleotide sequence ID" value="XM_005781118.1"/>
</dbReference>
<dbReference type="AlphaFoldDB" id="R1F0L3"/>
<feature type="region of interest" description="Disordered" evidence="1">
    <location>
        <begin position="88"/>
        <end position="108"/>
    </location>
</feature>
<dbReference type="GeneID" id="17274293"/>
<organism evidence="2">
    <name type="scientific">Emiliania huxleyi</name>
    <name type="common">Coccolithophore</name>
    <name type="synonym">Pontosphaera huxleyi</name>
    <dbReference type="NCBI Taxonomy" id="2903"/>
    <lineage>
        <taxon>Eukaryota</taxon>
        <taxon>Haptista</taxon>
        <taxon>Haptophyta</taxon>
        <taxon>Prymnesiophyceae</taxon>
        <taxon>Isochrysidales</taxon>
        <taxon>Noelaerhabdaceae</taxon>
        <taxon>Emiliania</taxon>
    </lineage>
</organism>
<feature type="non-terminal residue" evidence="2">
    <location>
        <position position="576"/>
    </location>
</feature>
<proteinExistence type="predicted"/>
<accession>R1F0L3</accession>
<evidence type="ECO:0000256" key="1">
    <source>
        <dbReference type="SAM" id="MobiDB-lite"/>
    </source>
</evidence>
<feature type="region of interest" description="Disordered" evidence="1">
    <location>
        <begin position="179"/>
        <end position="206"/>
    </location>
</feature>